<evidence type="ECO:0000313" key="2">
    <source>
        <dbReference type="Proteomes" id="UP000299102"/>
    </source>
</evidence>
<proteinExistence type="predicted"/>
<dbReference type="AlphaFoldDB" id="A0A4C1WYF6"/>
<sequence>MYAPLQNRAPRPARARTWITNAEHIHRSPFIWFRPAFDGGAGRRLWDAVPLAAAARDTSRIANSERGLDLDGAGAADTSPRVAGDQRHLRVNVFCFFPSLFFY</sequence>
<gene>
    <name evidence="1" type="ORF">EVAR_97656_1</name>
</gene>
<reference evidence="1 2" key="1">
    <citation type="journal article" date="2019" name="Commun. Biol.">
        <title>The bagworm genome reveals a unique fibroin gene that provides high tensile strength.</title>
        <authorList>
            <person name="Kono N."/>
            <person name="Nakamura H."/>
            <person name="Ohtoshi R."/>
            <person name="Tomita M."/>
            <person name="Numata K."/>
            <person name="Arakawa K."/>
        </authorList>
    </citation>
    <scope>NUCLEOTIDE SEQUENCE [LARGE SCALE GENOMIC DNA]</scope>
</reference>
<protein>
    <submittedName>
        <fullName evidence="1">Uncharacterized protein</fullName>
    </submittedName>
</protein>
<comment type="caution">
    <text evidence="1">The sequence shown here is derived from an EMBL/GenBank/DDBJ whole genome shotgun (WGS) entry which is preliminary data.</text>
</comment>
<organism evidence="1 2">
    <name type="scientific">Eumeta variegata</name>
    <name type="common">Bagworm moth</name>
    <name type="synonym">Eumeta japonica</name>
    <dbReference type="NCBI Taxonomy" id="151549"/>
    <lineage>
        <taxon>Eukaryota</taxon>
        <taxon>Metazoa</taxon>
        <taxon>Ecdysozoa</taxon>
        <taxon>Arthropoda</taxon>
        <taxon>Hexapoda</taxon>
        <taxon>Insecta</taxon>
        <taxon>Pterygota</taxon>
        <taxon>Neoptera</taxon>
        <taxon>Endopterygota</taxon>
        <taxon>Lepidoptera</taxon>
        <taxon>Glossata</taxon>
        <taxon>Ditrysia</taxon>
        <taxon>Tineoidea</taxon>
        <taxon>Psychidae</taxon>
        <taxon>Oiketicinae</taxon>
        <taxon>Eumeta</taxon>
    </lineage>
</organism>
<name>A0A4C1WYF6_EUMVA</name>
<keyword evidence="2" id="KW-1185">Reference proteome</keyword>
<accession>A0A4C1WYF6</accession>
<dbReference type="EMBL" id="BGZK01000682">
    <property type="protein sequence ID" value="GBP55943.1"/>
    <property type="molecule type" value="Genomic_DNA"/>
</dbReference>
<dbReference type="Proteomes" id="UP000299102">
    <property type="component" value="Unassembled WGS sequence"/>
</dbReference>
<evidence type="ECO:0000313" key="1">
    <source>
        <dbReference type="EMBL" id="GBP55943.1"/>
    </source>
</evidence>